<evidence type="ECO:0000256" key="1">
    <source>
        <dbReference type="SAM" id="SignalP"/>
    </source>
</evidence>
<dbReference type="SUPFAM" id="SSF47090">
    <property type="entry name" value="PGBD-like"/>
    <property type="match status" value="1"/>
</dbReference>
<dbReference type="Proteomes" id="UP001501867">
    <property type="component" value="Unassembled WGS sequence"/>
</dbReference>
<dbReference type="RefSeq" id="WP_425580351.1">
    <property type="nucleotide sequence ID" value="NZ_BAAABV010000036.1"/>
</dbReference>
<sequence>MRTPRPAKGVTPLLLAALSAGALLVAAPAAQADDSAYKICKDTYGTRTSPNGYSVPRHDYSQGDSDVCVTGLQELVSRFGLTSWEQSGGNFADGVFGARTDSAVRRFQSNHGLPADGIVGPRTWEKLVTG</sequence>
<keyword evidence="4" id="KW-1185">Reference proteome</keyword>
<dbReference type="InterPro" id="IPR036366">
    <property type="entry name" value="PGBDSf"/>
</dbReference>
<gene>
    <name evidence="3" type="ORF">GCM10010302_74900</name>
</gene>
<evidence type="ECO:0000313" key="4">
    <source>
        <dbReference type="Proteomes" id="UP001501867"/>
    </source>
</evidence>
<organism evidence="3 4">
    <name type="scientific">Streptomyces polychromogenes</name>
    <dbReference type="NCBI Taxonomy" id="67342"/>
    <lineage>
        <taxon>Bacteria</taxon>
        <taxon>Bacillati</taxon>
        <taxon>Actinomycetota</taxon>
        <taxon>Actinomycetes</taxon>
        <taxon>Kitasatosporales</taxon>
        <taxon>Streptomycetaceae</taxon>
        <taxon>Streptomyces</taxon>
    </lineage>
</organism>
<accession>A0ABP3FST5</accession>
<dbReference type="Pfam" id="PF01471">
    <property type="entry name" value="PG_binding_1"/>
    <property type="match status" value="1"/>
</dbReference>
<dbReference type="Gene3D" id="1.10.101.10">
    <property type="entry name" value="PGBD-like superfamily/PGBD"/>
    <property type="match status" value="1"/>
</dbReference>
<reference evidence="4" key="1">
    <citation type="journal article" date="2019" name="Int. J. Syst. Evol. Microbiol.">
        <title>The Global Catalogue of Microorganisms (GCM) 10K type strain sequencing project: providing services to taxonomists for standard genome sequencing and annotation.</title>
        <authorList>
            <consortium name="The Broad Institute Genomics Platform"/>
            <consortium name="The Broad Institute Genome Sequencing Center for Infectious Disease"/>
            <person name="Wu L."/>
            <person name="Ma J."/>
        </authorList>
    </citation>
    <scope>NUCLEOTIDE SEQUENCE [LARGE SCALE GENOMIC DNA]</scope>
    <source>
        <strain evidence="4">JCM 4505</strain>
    </source>
</reference>
<evidence type="ECO:0000313" key="3">
    <source>
        <dbReference type="EMBL" id="GAA0324787.1"/>
    </source>
</evidence>
<feature type="domain" description="Peptidoglycan binding-like" evidence="2">
    <location>
        <begin position="72"/>
        <end position="127"/>
    </location>
</feature>
<comment type="caution">
    <text evidence="3">The sequence shown here is derived from an EMBL/GenBank/DDBJ whole genome shotgun (WGS) entry which is preliminary data.</text>
</comment>
<evidence type="ECO:0000259" key="2">
    <source>
        <dbReference type="Pfam" id="PF01471"/>
    </source>
</evidence>
<name>A0ABP3FST5_9ACTN</name>
<proteinExistence type="predicted"/>
<protein>
    <recommendedName>
        <fullName evidence="2">Peptidoglycan binding-like domain-containing protein</fullName>
    </recommendedName>
</protein>
<keyword evidence="1" id="KW-0732">Signal</keyword>
<feature type="chain" id="PRO_5045356399" description="Peptidoglycan binding-like domain-containing protein" evidence="1">
    <location>
        <begin position="33"/>
        <end position="130"/>
    </location>
</feature>
<dbReference type="EMBL" id="BAAABV010000036">
    <property type="protein sequence ID" value="GAA0324787.1"/>
    <property type="molecule type" value="Genomic_DNA"/>
</dbReference>
<feature type="signal peptide" evidence="1">
    <location>
        <begin position="1"/>
        <end position="32"/>
    </location>
</feature>
<dbReference type="InterPro" id="IPR002477">
    <property type="entry name" value="Peptidoglycan-bd-like"/>
</dbReference>
<dbReference type="InterPro" id="IPR036365">
    <property type="entry name" value="PGBD-like_sf"/>
</dbReference>